<reference evidence="2 3" key="1">
    <citation type="submission" date="2016-07" db="EMBL/GenBank/DDBJ databases">
        <title>Pervasive Adenine N6-methylation of Active Genes in Fungi.</title>
        <authorList>
            <consortium name="DOE Joint Genome Institute"/>
            <person name="Mondo S.J."/>
            <person name="Dannebaum R.O."/>
            <person name="Kuo R.C."/>
            <person name="Labutti K."/>
            <person name="Haridas S."/>
            <person name="Kuo A."/>
            <person name="Salamov A."/>
            <person name="Ahrendt S.R."/>
            <person name="Lipzen A."/>
            <person name="Sullivan W."/>
            <person name="Andreopoulos W.B."/>
            <person name="Clum A."/>
            <person name="Lindquist E."/>
            <person name="Daum C."/>
            <person name="Ramamoorthy G.K."/>
            <person name="Gryganskyi A."/>
            <person name="Culley D."/>
            <person name="Magnuson J.K."/>
            <person name="James T.Y."/>
            <person name="O'Malley M.A."/>
            <person name="Stajich J.E."/>
            <person name="Spatafora J.W."/>
            <person name="Visel A."/>
            <person name="Grigoriev I.V."/>
        </authorList>
    </citation>
    <scope>NUCLEOTIDE SEQUENCE [LARGE SCALE GENOMIC DNA]</scope>
    <source>
        <strain evidence="2 3">PL171</strain>
    </source>
</reference>
<dbReference type="InterPro" id="IPR001611">
    <property type="entry name" value="Leu-rich_rpt"/>
</dbReference>
<organism evidence="2 3">
    <name type="scientific">Catenaria anguillulae PL171</name>
    <dbReference type="NCBI Taxonomy" id="765915"/>
    <lineage>
        <taxon>Eukaryota</taxon>
        <taxon>Fungi</taxon>
        <taxon>Fungi incertae sedis</taxon>
        <taxon>Blastocladiomycota</taxon>
        <taxon>Blastocladiomycetes</taxon>
        <taxon>Blastocladiales</taxon>
        <taxon>Catenariaceae</taxon>
        <taxon>Catenaria</taxon>
    </lineage>
</organism>
<proteinExistence type="predicted"/>
<gene>
    <name evidence="2" type="ORF">BCR44DRAFT_33509</name>
</gene>
<feature type="compositionally biased region" description="Polar residues" evidence="1">
    <location>
        <begin position="1"/>
        <end position="20"/>
    </location>
</feature>
<feature type="non-terminal residue" evidence="2">
    <location>
        <position position="464"/>
    </location>
</feature>
<evidence type="ECO:0000313" key="2">
    <source>
        <dbReference type="EMBL" id="ORZ34683.1"/>
    </source>
</evidence>
<dbReference type="InterPro" id="IPR032675">
    <property type="entry name" value="LRR_dom_sf"/>
</dbReference>
<comment type="caution">
    <text evidence="2">The sequence shown here is derived from an EMBL/GenBank/DDBJ whole genome shotgun (WGS) entry which is preliminary data.</text>
</comment>
<evidence type="ECO:0000313" key="3">
    <source>
        <dbReference type="Proteomes" id="UP000193411"/>
    </source>
</evidence>
<dbReference type="SUPFAM" id="SSF52047">
    <property type="entry name" value="RNI-like"/>
    <property type="match status" value="1"/>
</dbReference>
<dbReference type="InterPro" id="IPR006553">
    <property type="entry name" value="Leu-rich_rpt_Cys-con_subtyp"/>
</dbReference>
<feature type="compositionally biased region" description="Low complexity" evidence="1">
    <location>
        <begin position="54"/>
        <end position="68"/>
    </location>
</feature>
<dbReference type="EMBL" id="MCFL01000026">
    <property type="protein sequence ID" value="ORZ34683.1"/>
    <property type="molecule type" value="Genomic_DNA"/>
</dbReference>
<dbReference type="InterPro" id="IPR036047">
    <property type="entry name" value="F-box-like_dom_sf"/>
</dbReference>
<dbReference type="Pfam" id="PF13516">
    <property type="entry name" value="LRR_6"/>
    <property type="match status" value="1"/>
</dbReference>
<feature type="region of interest" description="Disordered" evidence="1">
    <location>
        <begin position="1"/>
        <end position="94"/>
    </location>
</feature>
<name>A0A1Y2HLW2_9FUNG</name>
<keyword evidence="3" id="KW-1185">Reference proteome</keyword>
<dbReference type="SMART" id="SM00367">
    <property type="entry name" value="LRR_CC"/>
    <property type="match status" value="2"/>
</dbReference>
<sequence>MEVNLPSSDQATSIQNAQDSSDAEDELTWVGWASVSLPPSPTFSTGSVQPSTPPRRTTIPPLSLMMPRPWTPPQTPSIPSSPLELEHGNDGSLKSGHMIPDSAADVATPTNHFLPTPPRDRSRQASLAAPVLDGCLHCGRGELVIPTSKTRRRTPSLPAAAPSAPSEPLNWVPPELLLRIASFLPETDPTPLMSLANTCRLFRTVLLTDRPLVRRRLRVDLTPFGSILDDDRLTIVIRNRFQPMDAPPTMRLGWVRELDLSETRVKTLDALVNVDGHAVPQLLGLRFVDLSKASEFFPAQRFQLGSAITSHVWMAHLRSLSLAHTTGLTDSALHTLIQHLSPHLTDLNLEYCDHISDRGVACLMQTVRQRQDGNAPFDKLKLTGCVRLEGKYWASANVPVRRLWVDLTSMADESLTMLVEPFRPSGNVGGRVLEWVNARACGFVMDGTNIQQMGLKLGGVIVLV</sequence>
<evidence type="ECO:0000256" key="1">
    <source>
        <dbReference type="SAM" id="MobiDB-lite"/>
    </source>
</evidence>
<dbReference type="SUPFAM" id="SSF81383">
    <property type="entry name" value="F-box domain"/>
    <property type="match status" value="1"/>
</dbReference>
<protein>
    <submittedName>
        <fullName evidence="2">Uncharacterized protein</fullName>
    </submittedName>
</protein>
<accession>A0A1Y2HLW2</accession>
<dbReference type="AlphaFoldDB" id="A0A1Y2HLW2"/>
<dbReference type="OrthoDB" id="5570616at2759"/>
<dbReference type="Gene3D" id="3.80.10.10">
    <property type="entry name" value="Ribonuclease Inhibitor"/>
    <property type="match status" value="1"/>
</dbReference>
<dbReference type="Proteomes" id="UP000193411">
    <property type="component" value="Unassembled WGS sequence"/>
</dbReference>